<sequence>MNKKNNSNNINNNQLLKELLQKQRKDVPDDKKLYLHDIKRICKNINTSIFSDDGCCIWNGYITNLNKANKGTYINFYFRQKKVALHRLLFLNYVDGLSSDEYLKFSCENKGICCNVNHLKKFKYNKAPKKVSTEKKPKKKNQVNIIYENSCNKNDENELVVDFS</sequence>
<accession>A0A5E8CH26</accession>
<proteinExistence type="predicted"/>
<gene>
    <name evidence="1" type="ORF">CPAV1605_428</name>
</gene>
<reference evidence="1" key="1">
    <citation type="submission" date="2019-09" db="EMBL/GenBank/DDBJ databases">
        <authorList>
            <person name="Needham M D."/>
        </authorList>
    </citation>
    <scope>NUCLEOTIDE SEQUENCE</scope>
</reference>
<dbReference type="AlphaFoldDB" id="A0A5E8CH26"/>
<name>A0A5E8CH26_9ZZZZ</name>
<protein>
    <submittedName>
        <fullName evidence="1">Uncharacterized protein</fullName>
    </submittedName>
</protein>
<dbReference type="EMBL" id="CABVLZ010000002">
    <property type="protein sequence ID" value="VVU94703.1"/>
    <property type="molecule type" value="Genomic_DNA"/>
</dbReference>
<evidence type="ECO:0000313" key="1">
    <source>
        <dbReference type="EMBL" id="VVU94703.1"/>
    </source>
</evidence>
<organism evidence="1">
    <name type="scientific">seawater metagenome</name>
    <dbReference type="NCBI Taxonomy" id="1561972"/>
    <lineage>
        <taxon>unclassified sequences</taxon>
        <taxon>metagenomes</taxon>
        <taxon>ecological metagenomes</taxon>
    </lineage>
</organism>